<dbReference type="EMBL" id="APND01000001">
    <property type="protein sequence ID" value="MES1927846.1"/>
    <property type="molecule type" value="Genomic_DNA"/>
</dbReference>
<keyword evidence="1" id="KW-0472">Membrane</keyword>
<keyword evidence="3" id="KW-1185">Reference proteome</keyword>
<name>A0ABV2AW37_9GAMM</name>
<proteinExistence type="predicted"/>
<protein>
    <submittedName>
        <fullName evidence="2">Uncharacterized protein</fullName>
    </submittedName>
</protein>
<feature type="transmembrane region" description="Helical" evidence="1">
    <location>
        <begin position="6"/>
        <end position="34"/>
    </location>
</feature>
<evidence type="ECO:0000256" key="1">
    <source>
        <dbReference type="SAM" id="Phobius"/>
    </source>
</evidence>
<keyword evidence="1" id="KW-1133">Transmembrane helix</keyword>
<organism evidence="2 3">
    <name type="scientific">Salinisphaera dokdonensis CL-ES53</name>
    <dbReference type="NCBI Taxonomy" id="1304272"/>
    <lineage>
        <taxon>Bacteria</taxon>
        <taxon>Pseudomonadati</taxon>
        <taxon>Pseudomonadota</taxon>
        <taxon>Gammaproteobacteria</taxon>
        <taxon>Salinisphaerales</taxon>
        <taxon>Salinisphaeraceae</taxon>
        <taxon>Salinisphaera</taxon>
    </lineage>
</organism>
<feature type="transmembrane region" description="Helical" evidence="1">
    <location>
        <begin position="73"/>
        <end position="98"/>
    </location>
</feature>
<gene>
    <name evidence="2" type="ORF">SADO_01285</name>
</gene>
<sequence length="103" mass="10330">MEKGSLVMAMIWMAVLSLLLFWLPLLGPLIAGFVGGRTAGTASRGLLAAVLPAAVLCFVLIGAGSALVGLPLIGIIASASLFLVIVVQSLPLLLGAFVGGLST</sequence>
<comment type="caution">
    <text evidence="2">The sequence shown here is derived from an EMBL/GenBank/DDBJ whole genome shotgun (WGS) entry which is preliminary data.</text>
</comment>
<dbReference type="Proteomes" id="UP001460888">
    <property type="component" value="Unassembled WGS sequence"/>
</dbReference>
<evidence type="ECO:0000313" key="3">
    <source>
        <dbReference type="Proteomes" id="UP001460888"/>
    </source>
</evidence>
<dbReference type="RefSeq" id="WP_353108566.1">
    <property type="nucleotide sequence ID" value="NZ_APND01000001.1"/>
</dbReference>
<feature type="transmembrane region" description="Helical" evidence="1">
    <location>
        <begin position="46"/>
        <end position="67"/>
    </location>
</feature>
<keyword evidence="1" id="KW-0812">Transmembrane</keyword>
<reference evidence="2 3" key="1">
    <citation type="submission" date="2013-03" db="EMBL/GenBank/DDBJ databases">
        <title>Salinisphaera dokdonensis CL-ES53 Genome Sequencing.</title>
        <authorList>
            <person name="Li C."/>
            <person name="Lai Q."/>
            <person name="Shao Z."/>
        </authorList>
    </citation>
    <scope>NUCLEOTIDE SEQUENCE [LARGE SCALE GENOMIC DNA]</scope>
    <source>
        <strain evidence="2 3">CL-ES53</strain>
    </source>
</reference>
<evidence type="ECO:0000313" key="2">
    <source>
        <dbReference type="EMBL" id="MES1927846.1"/>
    </source>
</evidence>
<accession>A0ABV2AW37</accession>